<keyword evidence="3" id="KW-0813">Transport</keyword>
<comment type="subcellular location">
    <subcellularLocation>
        <location evidence="1">Cytoplasm</location>
        <location evidence="1">Perinuclear region</location>
    </subcellularLocation>
</comment>
<feature type="region of interest" description="Disordered" evidence="4">
    <location>
        <begin position="350"/>
        <end position="373"/>
    </location>
</feature>
<protein>
    <recommendedName>
        <fullName evidence="6">Potassium channel domain-containing protein</fullName>
    </recommendedName>
</protein>
<dbReference type="SUPFAM" id="SSF64356">
    <property type="entry name" value="SNARE-like"/>
    <property type="match status" value="1"/>
</dbReference>
<sequence length="373" mass="42303">MAGSYYFVIVGHADNPIFEMEYAPTNKEPKKEDHRHLNQFIAHAALDLVDEHMWKSNNMYLKSVDKFNQWFVSAFVTASHARFIMVHDAKNEDGIKNFFMEMYETYIKTGHVFVSVVYLTNKMATRINSSDAVCIHIACYRCCTGYGHVTPLSKGGKVFCIVYAMLGIPLTLILLTALVERLMVPATMLLQFLNSRLGHLYQPFNIRLLHLFLIAVILGKCGGEGAAFLRGPTDGKVVNPALGYRQRHHPEVVGKSTPSSALAWPSVKHQLWSAHAHVSLPPSMTHASKLNEDSPEILCVRHVENPEEELLDEDKMCEAVDHVEKEYGRVKFLWELEKYQPYDVFSFEGEEEEENESVSSVKQKSTHACADHD</sequence>
<dbReference type="InterPro" id="IPR013099">
    <property type="entry name" value="K_chnl_dom"/>
</dbReference>
<evidence type="ECO:0000256" key="2">
    <source>
        <dbReference type="ARBA" id="ARBA00006626"/>
    </source>
</evidence>
<feature type="transmembrane region" description="Helical" evidence="5">
    <location>
        <begin position="158"/>
        <end position="179"/>
    </location>
</feature>
<dbReference type="SUPFAM" id="SSF81324">
    <property type="entry name" value="Voltage-gated potassium channels"/>
    <property type="match status" value="1"/>
</dbReference>
<gene>
    <name evidence="7" type="ORF">TBIB3V08_LOCUS9463</name>
</gene>
<keyword evidence="5" id="KW-0812">Transmembrane</keyword>
<name>A0A7R9F5Q5_9NEOP</name>
<dbReference type="InterPro" id="IPR006722">
    <property type="entry name" value="Sedlin"/>
</dbReference>
<dbReference type="AlphaFoldDB" id="A0A7R9F5Q5"/>
<feature type="domain" description="Potassium channel" evidence="6">
    <location>
        <begin position="144"/>
        <end position="182"/>
    </location>
</feature>
<evidence type="ECO:0000256" key="3">
    <source>
        <dbReference type="ARBA" id="ARBA00022892"/>
    </source>
</evidence>
<dbReference type="Pfam" id="PF07885">
    <property type="entry name" value="Ion_trans_2"/>
    <property type="match status" value="1"/>
</dbReference>
<dbReference type="GO" id="GO:0048471">
    <property type="term" value="C:perinuclear region of cytoplasm"/>
    <property type="evidence" value="ECO:0007669"/>
    <property type="project" value="UniProtKB-SubCell"/>
</dbReference>
<dbReference type="PANTHER" id="PTHR12403">
    <property type="entry name" value="TRAFFICKING PROTEIN PARTICLE COMPLEX SUBUNIT 2"/>
    <property type="match status" value="1"/>
</dbReference>
<dbReference type="EMBL" id="OD568594">
    <property type="protein sequence ID" value="CAD7447147.1"/>
    <property type="molecule type" value="Genomic_DNA"/>
</dbReference>
<dbReference type="InterPro" id="IPR011012">
    <property type="entry name" value="Longin-like_dom_sf"/>
</dbReference>
<dbReference type="Pfam" id="PF04628">
    <property type="entry name" value="Sedlin_N"/>
    <property type="match status" value="1"/>
</dbReference>
<evidence type="ECO:0000256" key="5">
    <source>
        <dbReference type="SAM" id="Phobius"/>
    </source>
</evidence>
<accession>A0A7R9F5Q5</accession>
<evidence type="ECO:0000313" key="7">
    <source>
        <dbReference type="EMBL" id="CAD7447147.1"/>
    </source>
</evidence>
<dbReference type="CDD" id="cd14825">
    <property type="entry name" value="TRAPPC2_sedlin"/>
    <property type="match status" value="1"/>
</dbReference>
<evidence type="ECO:0000256" key="4">
    <source>
        <dbReference type="SAM" id="MobiDB-lite"/>
    </source>
</evidence>
<comment type="similarity">
    <text evidence="2">Belongs to the TRAPP small subunits family. Sedlin subfamily.</text>
</comment>
<keyword evidence="5" id="KW-1133">Transmembrane helix</keyword>
<reference evidence="7" key="1">
    <citation type="submission" date="2020-11" db="EMBL/GenBank/DDBJ databases">
        <authorList>
            <person name="Tran Van P."/>
        </authorList>
    </citation>
    <scope>NUCLEOTIDE SEQUENCE</scope>
</reference>
<keyword evidence="3" id="KW-0931">ER-Golgi transport</keyword>
<dbReference type="Gene3D" id="3.30.450.70">
    <property type="match status" value="1"/>
</dbReference>
<keyword evidence="5" id="KW-0472">Membrane</keyword>
<organism evidence="7">
    <name type="scientific">Timema bartmani</name>
    <dbReference type="NCBI Taxonomy" id="61472"/>
    <lineage>
        <taxon>Eukaryota</taxon>
        <taxon>Metazoa</taxon>
        <taxon>Ecdysozoa</taxon>
        <taxon>Arthropoda</taxon>
        <taxon>Hexapoda</taxon>
        <taxon>Insecta</taxon>
        <taxon>Pterygota</taxon>
        <taxon>Neoptera</taxon>
        <taxon>Polyneoptera</taxon>
        <taxon>Phasmatodea</taxon>
        <taxon>Timematodea</taxon>
        <taxon>Timematoidea</taxon>
        <taxon>Timematidae</taxon>
        <taxon>Timema</taxon>
    </lineage>
</organism>
<dbReference type="GO" id="GO:0006888">
    <property type="term" value="P:endoplasmic reticulum to Golgi vesicle-mediated transport"/>
    <property type="evidence" value="ECO:0007669"/>
    <property type="project" value="InterPro"/>
</dbReference>
<proteinExistence type="inferred from homology"/>
<evidence type="ECO:0000259" key="6">
    <source>
        <dbReference type="Pfam" id="PF07885"/>
    </source>
</evidence>
<evidence type="ECO:0000256" key="1">
    <source>
        <dbReference type="ARBA" id="ARBA00004556"/>
    </source>
</evidence>